<proteinExistence type="predicted"/>
<organism evidence="2">
    <name type="scientific">marine sediment metagenome</name>
    <dbReference type="NCBI Taxonomy" id="412755"/>
    <lineage>
        <taxon>unclassified sequences</taxon>
        <taxon>metagenomes</taxon>
        <taxon>ecological metagenomes</taxon>
    </lineage>
</organism>
<dbReference type="EMBL" id="BARS01031522">
    <property type="protein sequence ID" value="GAG19099.1"/>
    <property type="molecule type" value="Genomic_DNA"/>
</dbReference>
<accession>X0VLA2</accession>
<feature type="region of interest" description="Disordered" evidence="1">
    <location>
        <begin position="1"/>
        <end position="23"/>
    </location>
</feature>
<evidence type="ECO:0000313" key="2">
    <source>
        <dbReference type="EMBL" id="GAG19099.1"/>
    </source>
</evidence>
<gene>
    <name evidence="2" type="ORF">S01H1_49048</name>
</gene>
<protein>
    <submittedName>
        <fullName evidence="2">Uncharacterized protein</fullName>
    </submittedName>
</protein>
<name>X0VLA2_9ZZZZ</name>
<evidence type="ECO:0000256" key="1">
    <source>
        <dbReference type="SAM" id="MobiDB-lite"/>
    </source>
</evidence>
<reference evidence="2" key="1">
    <citation type="journal article" date="2014" name="Front. Microbiol.">
        <title>High frequency of phylogenetically diverse reductive dehalogenase-homologous genes in deep subseafloor sedimentary metagenomes.</title>
        <authorList>
            <person name="Kawai M."/>
            <person name="Futagami T."/>
            <person name="Toyoda A."/>
            <person name="Takaki Y."/>
            <person name="Nishi S."/>
            <person name="Hori S."/>
            <person name="Arai W."/>
            <person name="Tsubouchi T."/>
            <person name="Morono Y."/>
            <person name="Uchiyama I."/>
            <person name="Ito T."/>
            <person name="Fujiyama A."/>
            <person name="Inagaki F."/>
            <person name="Takami H."/>
        </authorList>
    </citation>
    <scope>NUCLEOTIDE SEQUENCE</scope>
    <source>
        <strain evidence="2">Expedition CK06-06</strain>
    </source>
</reference>
<dbReference type="AlphaFoldDB" id="X0VLA2"/>
<comment type="caution">
    <text evidence="2">The sequence shown here is derived from an EMBL/GenBank/DDBJ whole genome shotgun (WGS) entry which is preliminary data.</text>
</comment>
<sequence length="56" mass="6204">MVTSSTHKLETGKPSVIEPAKDEMRNCSIEANQRTCDLSDLNLNSEKNKLEIKKAG</sequence>